<dbReference type="InterPro" id="IPR007449">
    <property type="entry name" value="ZipA_FtsZ-bd_C"/>
</dbReference>
<evidence type="ECO:0000256" key="2">
    <source>
        <dbReference type="ARBA" id="ARBA00022519"/>
    </source>
</evidence>
<keyword evidence="2 8" id="KW-0997">Cell inner membrane</keyword>
<evidence type="ECO:0000256" key="6">
    <source>
        <dbReference type="ARBA" id="ARBA00023136"/>
    </source>
</evidence>
<proteinExistence type="inferred from homology"/>
<feature type="compositionally biased region" description="Basic residues" evidence="10">
    <location>
        <begin position="305"/>
        <end position="319"/>
    </location>
</feature>
<keyword evidence="13" id="KW-1185">Reference proteome</keyword>
<evidence type="ECO:0000256" key="7">
    <source>
        <dbReference type="ARBA" id="ARBA00023306"/>
    </source>
</evidence>
<comment type="function">
    <text evidence="8 9">Essential cell division protein that stabilizes the FtsZ protofilaments by cross-linking them and that serves as a cytoplasmic membrane anchor for the Z ring. Also required for the recruitment to the septal ring of downstream cell division proteins.</text>
</comment>
<evidence type="ECO:0000256" key="5">
    <source>
        <dbReference type="ARBA" id="ARBA00022989"/>
    </source>
</evidence>
<dbReference type="GO" id="GO:0051301">
    <property type="term" value="P:cell division"/>
    <property type="evidence" value="ECO:0007669"/>
    <property type="project" value="UniProtKB-KW"/>
</dbReference>
<reference evidence="12 13" key="1">
    <citation type="submission" date="2022-01" db="EMBL/GenBank/DDBJ databases">
        <title>Paraglaciecola sp. G1-23.</title>
        <authorList>
            <person name="Jin M.S."/>
            <person name="Han D.M."/>
            <person name="Kim H.M."/>
            <person name="Jeon C.O."/>
        </authorList>
    </citation>
    <scope>NUCLEOTIDE SEQUENCE [LARGE SCALE GENOMIC DNA]</scope>
    <source>
        <strain evidence="12 13">G1-23</strain>
    </source>
</reference>
<evidence type="ECO:0000256" key="10">
    <source>
        <dbReference type="SAM" id="MobiDB-lite"/>
    </source>
</evidence>
<keyword evidence="6 8" id="KW-0472">Membrane</keyword>
<feature type="domain" description="ZipA C-terminal FtsZ-binding" evidence="11">
    <location>
        <begin position="366"/>
        <end position="496"/>
    </location>
</feature>
<evidence type="ECO:0000259" key="11">
    <source>
        <dbReference type="SMART" id="SM00771"/>
    </source>
</evidence>
<evidence type="ECO:0000313" key="12">
    <source>
        <dbReference type="EMBL" id="MCF2947112.1"/>
    </source>
</evidence>
<protein>
    <recommendedName>
        <fullName evidence="8 9">Cell division protein ZipA</fullName>
    </recommendedName>
</protein>
<dbReference type="Pfam" id="PF04354">
    <property type="entry name" value="ZipA_C"/>
    <property type="match status" value="1"/>
</dbReference>
<gene>
    <name evidence="8 12" type="primary">zipA</name>
    <name evidence="12" type="ORF">L0668_03270</name>
</gene>
<feature type="compositionally biased region" description="Polar residues" evidence="10">
    <location>
        <begin position="273"/>
        <end position="283"/>
    </location>
</feature>
<dbReference type="SMART" id="SM00771">
    <property type="entry name" value="ZipA_C"/>
    <property type="match status" value="1"/>
</dbReference>
<evidence type="ECO:0000313" key="13">
    <source>
        <dbReference type="Proteomes" id="UP001521137"/>
    </source>
</evidence>
<feature type="compositionally biased region" description="Polar residues" evidence="10">
    <location>
        <begin position="353"/>
        <end position="365"/>
    </location>
</feature>
<dbReference type="Gene3D" id="3.30.1400.10">
    <property type="entry name" value="ZipA, C-terminal FtsZ-binding domain"/>
    <property type="match status" value="1"/>
</dbReference>
<name>A0ABS9D2G2_9ALTE</name>
<evidence type="ECO:0000256" key="3">
    <source>
        <dbReference type="ARBA" id="ARBA00022618"/>
    </source>
</evidence>
<feature type="region of interest" description="Disordered" evidence="10">
    <location>
        <begin position="137"/>
        <end position="179"/>
    </location>
</feature>
<feature type="transmembrane region" description="Helical" evidence="8">
    <location>
        <begin position="6"/>
        <end position="27"/>
    </location>
</feature>
<keyword evidence="4 8" id="KW-0812">Transmembrane</keyword>
<comment type="subcellular location">
    <subcellularLocation>
        <location evidence="8">Cell inner membrane</location>
        <topology evidence="8">Single-pass type I membrane protein</topology>
    </subcellularLocation>
    <text evidence="8">Localizes to the Z ring in an FtsZ-dependent manner.</text>
</comment>
<dbReference type="SUPFAM" id="SSF64383">
    <property type="entry name" value="Cell-division protein ZipA, C-terminal domain"/>
    <property type="match status" value="1"/>
</dbReference>
<feature type="region of interest" description="Disordered" evidence="10">
    <location>
        <begin position="32"/>
        <end position="66"/>
    </location>
</feature>
<dbReference type="Proteomes" id="UP001521137">
    <property type="component" value="Unassembled WGS sequence"/>
</dbReference>
<evidence type="ECO:0000256" key="4">
    <source>
        <dbReference type="ARBA" id="ARBA00022692"/>
    </source>
</evidence>
<feature type="compositionally biased region" description="Polar residues" evidence="10">
    <location>
        <begin position="215"/>
        <end position="257"/>
    </location>
</feature>
<feature type="region of interest" description="Disordered" evidence="10">
    <location>
        <begin position="215"/>
        <end position="365"/>
    </location>
</feature>
<evidence type="ECO:0000256" key="1">
    <source>
        <dbReference type="ARBA" id="ARBA00022475"/>
    </source>
</evidence>
<dbReference type="NCBIfam" id="TIGR02205">
    <property type="entry name" value="septum_zipA"/>
    <property type="match status" value="1"/>
</dbReference>
<accession>A0ABS9D2G2</accession>
<dbReference type="PANTHER" id="PTHR38685:SF1">
    <property type="entry name" value="CELL DIVISION PROTEIN ZIPA"/>
    <property type="match status" value="1"/>
</dbReference>
<dbReference type="InterPro" id="IPR011919">
    <property type="entry name" value="Cell_div_ZipA"/>
</dbReference>
<dbReference type="HAMAP" id="MF_00509">
    <property type="entry name" value="ZipA"/>
    <property type="match status" value="1"/>
</dbReference>
<evidence type="ECO:0000256" key="9">
    <source>
        <dbReference type="RuleBase" id="RU003612"/>
    </source>
</evidence>
<comment type="similarity">
    <text evidence="8 9">Belongs to the ZipA family.</text>
</comment>
<dbReference type="EMBL" id="JAKGAS010000001">
    <property type="protein sequence ID" value="MCF2947112.1"/>
    <property type="molecule type" value="Genomic_DNA"/>
</dbReference>
<keyword evidence="5 8" id="KW-1133">Transmembrane helix</keyword>
<feature type="compositionally biased region" description="Basic and acidic residues" evidence="10">
    <location>
        <begin position="320"/>
        <end position="330"/>
    </location>
</feature>
<dbReference type="RefSeq" id="WP_235310624.1">
    <property type="nucleotide sequence ID" value="NZ_JAKGAS010000001.1"/>
</dbReference>
<comment type="caution">
    <text evidence="12">The sequence shown here is derived from an EMBL/GenBank/DDBJ whole genome shotgun (WGS) entry which is preliminary data.</text>
</comment>
<organism evidence="12 13">
    <name type="scientific">Paraglaciecola algarum</name>
    <dbReference type="NCBI Taxonomy" id="3050085"/>
    <lineage>
        <taxon>Bacteria</taxon>
        <taxon>Pseudomonadati</taxon>
        <taxon>Pseudomonadota</taxon>
        <taxon>Gammaproteobacteria</taxon>
        <taxon>Alteromonadales</taxon>
        <taxon>Alteromonadaceae</taxon>
        <taxon>Paraglaciecola</taxon>
    </lineage>
</organism>
<dbReference type="InterPro" id="IPR036765">
    <property type="entry name" value="ZipA_FtsZ-bd_C_sf"/>
</dbReference>
<comment type="subunit">
    <text evidence="8">Interacts with FtsZ via their C-terminal domains.</text>
</comment>
<evidence type="ECO:0000256" key="8">
    <source>
        <dbReference type="HAMAP-Rule" id="MF_00509"/>
    </source>
</evidence>
<keyword evidence="3 8" id="KW-0132">Cell division</keyword>
<keyword evidence="1 8" id="KW-1003">Cell membrane</keyword>
<dbReference type="PANTHER" id="PTHR38685">
    <property type="entry name" value="CELL DIVISION PROTEIN ZIPA"/>
    <property type="match status" value="1"/>
</dbReference>
<keyword evidence="7 8" id="KW-0131">Cell cycle</keyword>
<feature type="compositionally biased region" description="Low complexity" evidence="10">
    <location>
        <begin position="149"/>
        <end position="160"/>
    </location>
</feature>
<sequence length="507" mass="56533">MEDVLRWSLLVIGGCIIIGVAVHGIWVSRKNTESKTKDYPPEQSLESNLQGDLDQDSEQNFDQEHDIQEWSIGDEGQDLDRFQEFNFSSINIGEQELTHEPEQSDDQQIAAQDDSPITSAEQFDDLGIGAVRVVSSSKEQATKSKLENEGSSGQSASQESKTLEVPAEKEDKSAGSAGKIYASVVTQPKPEYAQKYQSLASETVAIAKEEKITANASHQGNVQATNRSQQESSFNISKVSNSDLNPARISISNQDNYQAPEPPPFLLKKDQASQESIPDNKNVQTDKPKAQAGLKESLSEQARNLVKRKKADSGRKKREPKIADDQMRIDFDEEPIVNPSNETKVEPELAKQKQGNQEGNKPNESQQEVLVLNVKVADDSSIPGSALLPMLLTLGFKFGDQDIFHRHVNSNGKGPVLFSLANMFKPGNFDIDNLENFTTQGVSLFMILPIEGEPHQVFNMMHNAARKIADEFSAQIYDSRRSLLTKQSLQQYVEKIREFERQRILNR</sequence>